<dbReference type="GO" id="GO:0006890">
    <property type="term" value="P:retrograde vesicle-mediated transport, Golgi to endoplasmic reticulum"/>
    <property type="evidence" value="ECO:0007669"/>
    <property type="project" value="TreeGrafter"/>
</dbReference>
<dbReference type="PANTHER" id="PTHR21443">
    <property type="entry name" value="CONSERVED OLIGOMERIC GOLGI COMPLEX COMPONENT 7"/>
    <property type="match status" value="1"/>
</dbReference>
<dbReference type="Pfam" id="PF10191">
    <property type="entry name" value="COG7"/>
    <property type="match status" value="1"/>
</dbReference>
<evidence type="ECO:0000256" key="7">
    <source>
        <dbReference type="ARBA" id="ARBA00023136"/>
    </source>
</evidence>
<sequence length="738" mass="84932">MDISAFSDDDFDVKKWINMKFKSTEAQGDKDAYVSTLVMKLQLYVQQFNGSLEETSQSVLSSLPRILRDTQILQQEALSLKEKMVSVKQEIAKVDNDTSSSMMALEKIDKIKMSLQLAKQSLHEADNWSVLANDIEELFETDDIENIAVKICSMQKSLSMLSNAIDYEDKKMQLDGFKNRLEAVISPKIVHAFTAKNLDSSKLYVTIFDKMNRLPQLLKYYHNCLKVSLCQEWRKIIEIAQDENISYWLHAFYDKLLSEWHDQVKWSNNVFPDASIITILDIYTDLLQSLEPSIPDCISTALKQYSTSMQLTFLIELKQITRHFAVNLNGSIDMSFKKKVNNEKKLLQLAKAIYQPYVVYVKKYNTYETEYLTQQVDTIDDNHDDLSDTINSLSMSISKIIEYANDAYKRCKLFTDNCAYQKLIISIDILFKKYLDKYRSCIKKFNKIKTKHEDWNLFQMCLTLLQIIGDVLVKIEEFEKFLTTNIIDDINKLQKNNNENDVFLKYQELLLDNNDIKEVDDFLMNLKKNDKTLLEEIIKLIHSICGDLHSTTYEVIFSPIYTQLLTIKKAPAWSNDEHQQTYAIDLPDYSFSPQEYITQVGQYLMTLPQHLEPFLLRDNPSLMHALKAADSQYTRGSTESGFTDTLLGIIAKGTCQMFQDQTIGGIDKINNSGCKQLATDIDYLGNVFEELGLALSDNLQQMSMLLRLTSEEYQTGAAGCNPRIVAAVRQMRNIPSSG</sequence>
<name>A0A834XRY8_APHGI</name>
<dbReference type="GO" id="GO:0007030">
    <property type="term" value="P:Golgi organization"/>
    <property type="evidence" value="ECO:0007669"/>
    <property type="project" value="TreeGrafter"/>
</dbReference>
<evidence type="ECO:0000256" key="5">
    <source>
        <dbReference type="ARBA" id="ARBA00022927"/>
    </source>
</evidence>
<organism evidence="9 10">
    <name type="scientific">Aphidius gifuensis</name>
    <name type="common">Parasitoid wasp</name>
    <dbReference type="NCBI Taxonomy" id="684658"/>
    <lineage>
        <taxon>Eukaryota</taxon>
        <taxon>Metazoa</taxon>
        <taxon>Ecdysozoa</taxon>
        <taxon>Arthropoda</taxon>
        <taxon>Hexapoda</taxon>
        <taxon>Insecta</taxon>
        <taxon>Pterygota</taxon>
        <taxon>Neoptera</taxon>
        <taxon>Endopterygota</taxon>
        <taxon>Hymenoptera</taxon>
        <taxon>Apocrita</taxon>
        <taxon>Ichneumonoidea</taxon>
        <taxon>Braconidae</taxon>
        <taxon>Aphidiinae</taxon>
        <taxon>Aphidius</taxon>
    </lineage>
</organism>
<dbReference type="EMBL" id="JACMRX010000004">
    <property type="protein sequence ID" value="KAF7991452.1"/>
    <property type="molecule type" value="Genomic_DNA"/>
</dbReference>
<comment type="caution">
    <text evidence="9">The sequence shown here is derived from an EMBL/GenBank/DDBJ whole genome shotgun (WGS) entry which is preliminary data.</text>
</comment>
<dbReference type="GO" id="GO:0006886">
    <property type="term" value="P:intracellular protein transport"/>
    <property type="evidence" value="ECO:0007669"/>
    <property type="project" value="InterPro"/>
</dbReference>
<dbReference type="OrthoDB" id="245173at2759"/>
<evidence type="ECO:0000313" key="9">
    <source>
        <dbReference type="EMBL" id="KAF7991452.1"/>
    </source>
</evidence>
<evidence type="ECO:0000256" key="4">
    <source>
        <dbReference type="ARBA" id="ARBA00022448"/>
    </source>
</evidence>
<evidence type="ECO:0000313" key="10">
    <source>
        <dbReference type="Proteomes" id="UP000639338"/>
    </source>
</evidence>
<evidence type="ECO:0000256" key="6">
    <source>
        <dbReference type="ARBA" id="ARBA00023034"/>
    </source>
</evidence>
<gene>
    <name evidence="9" type="ORF">HCN44_008764</name>
</gene>
<comment type="subcellular location">
    <subcellularLocation>
        <location evidence="1">Golgi apparatus membrane</location>
        <topology evidence="1">Peripheral membrane protein</topology>
    </subcellularLocation>
</comment>
<keyword evidence="5" id="KW-0653">Protein transport</keyword>
<comment type="similarity">
    <text evidence="2">Belongs to the COG7 family.</text>
</comment>
<evidence type="ECO:0000256" key="1">
    <source>
        <dbReference type="ARBA" id="ARBA00004395"/>
    </source>
</evidence>
<dbReference type="GO" id="GO:0017119">
    <property type="term" value="C:Golgi transport complex"/>
    <property type="evidence" value="ECO:0007669"/>
    <property type="project" value="InterPro"/>
</dbReference>
<evidence type="ECO:0000256" key="3">
    <source>
        <dbReference type="ARBA" id="ARBA00020984"/>
    </source>
</evidence>
<keyword evidence="6" id="KW-0333">Golgi apparatus</keyword>
<evidence type="ECO:0000256" key="8">
    <source>
        <dbReference type="ARBA" id="ARBA00031345"/>
    </source>
</evidence>
<accession>A0A834XRY8</accession>
<dbReference type="GO" id="GO:0000139">
    <property type="term" value="C:Golgi membrane"/>
    <property type="evidence" value="ECO:0007669"/>
    <property type="project" value="UniProtKB-SubCell"/>
</dbReference>
<evidence type="ECO:0000256" key="2">
    <source>
        <dbReference type="ARBA" id="ARBA00005831"/>
    </source>
</evidence>
<keyword evidence="4" id="KW-0813">Transport</keyword>
<dbReference type="Proteomes" id="UP000639338">
    <property type="component" value="Unassembled WGS sequence"/>
</dbReference>
<keyword evidence="7" id="KW-0472">Membrane</keyword>
<keyword evidence="10" id="KW-1185">Reference proteome</keyword>
<proteinExistence type="inferred from homology"/>
<dbReference type="PANTHER" id="PTHR21443:SF0">
    <property type="entry name" value="CONSERVED OLIGOMERIC GOLGI COMPLEX SUBUNIT 7"/>
    <property type="match status" value="1"/>
</dbReference>
<dbReference type="InterPro" id="IPR019335">
    <property type="entry name" value="COG7"/>
</dbReference>
<dbReference type="AlphaFoldDB" id="A0A834XRY8"/>
<reference evidence="9 10" key="1">
    <citation type="submission" date="2020-08" db="EMBL/GenBank/DDBJ databases">
        <title>Aphidius gifuensis genome sequencing and assembly.</title>
        <authorList>
            <person name="Du Z."/>
        </authorList>
    </citation>
    <scope>NUCLEOTIDE SEQUENCE [LARGE SCALE GENOMIC DNA]</scope>
    <source>
        <strain evidence="9">YNYX2018</strain>
        <tissue evidence="9">Adults</tissue>
    </source>
</reference>
<protein>
    <recommendedName>
        <fullName evidence="3">Conserved oligomeric Golgi complex subunit 7</fullName>
    </recommendedName>
    <alternativeName>
        <fullName evidence="8">Component of oligomeric Golgi complex 7</fullName>
    </alternativeName>
</protein>